<sequence>MPFQFAFVFCVLNVLVQGYHITQVEPESSVEAHSAGGVSSGAPISFPEVRPAPGSQANTPAARPVAPRIVSSYGRRQTGSNTRPAVIGSAGRAIGGGANHAQNRNRIHKPY</sequence>
<keyword evidence="2" id="KW-0732">Signal</keyword>
<reference evidence="4" key="1">
    <citation type="submission" date="2025-08" db="UniProtKB">
        <authorList>
            <consortium name="RefSeq"/>
        </authorList>
    </citation>
    <scope>IDENTIFICATION</scope>
    <source>
        <strain evidence="4">Mau12</strain>
        <tissue evidence="4">Whole Body</tissue>
    </source>
</reference>
<feature type="region of interest" description="Disordered" evidence="1">
    <location>
        <begin position="27"/>
        <end position="111"/>
    </location>
</feature>
<dbReference type="Proteomes" id="UP000515162">
    <property type="component" value="Chromosome 3R"/>
</dbReference>
<keyword evidence="3" id="KW-1185">Reference proteome</keyword>
<dbReference type="RefSeq" id="XP_033166750.1">
    <property type="nucleotide sequence ID" value="XM_033310859.1"/>
</dbReference>
<feature type="signal peptide" evidence="2">
    <location>
        <begin position="1"/>
        <end position="18"/>
    </location>
</feature>
<dbReference type="AlphaFoldDB" id="A0A6P8KC90"/>
<proteinExistence type="predicted"/>
<evidence type="ECO:0000256" key="1">
    <source>
        <dbReference type="SAM" id="MobiDB-lite"/>
    </source>
</evidence>
<evidence type="ECO:0000313" key="4">
    <source>
        <dbReference type="RefSeq" id="XP_033166750.1"/>
    </source>
</evidence>
<accession>A0A6P8KC90</accession>
<protein>
    <submittedName>
        <fullName evidence="4">Uncharacterized protein LOC117145272</fullName>
    </submittedName>
</protein>
<evidence type="ECO:0000256" key="2">
    <source>
        <dbReference type="SAM" id="SignalP"/>
    </source>
</evidence>
<organism evidence="3 4">
    <name type="scientific">Drosophila mauritiana</name>
    <name type="common">Fruit fly</name>
    <dbReference type="NCBI Taxonomy" id="7226"/>
    <lineage>
        <taxon>Eukaryota</taxon>
        <taxon>Metazoa</taxon>
        <taxon>Ecdysozoa</taxon>
        <taxon>Arthropoda</taxon>
        <taxon>Hexapoda</taxon>
        <taxon>Insecta</taxon>
        <taxon>Pterygota</taxon>
        <taxon>Neoptera</taxon>
        <taxon>Endopterygota</taxon>
        <taxon>Diptera</taxon>
        <taxon>Brachycera</taxon>
        <taxon>Muscomorpha</taxon>
        <taxon>Ephydroidea</taxon>
        <taxon>Drosophilidae</taxon>
        <taxon>Drosophila</taxon>
        <taxon>Sophophora</taxon>
    </lineage>
</organism>
<feature type="compositionally biased region" description="Polar residues" evidence="1">
    <location>
        <begin position="74"/>
        <end position="83"/>
    </location>
</feature>
<name>A0A6P8KC90_DROMA</name>
<dbReference type="GeneID" id="117145272"/>
<feature type="chain" id="PRO_5027610165" evidence="2">
    <location>
        <begin position="19"/>
        <end position="111"/>
    </location>
</feature>
<evidence type="ECO:0000313" key="3">
    <source>
        <dbReference type="Proteomes" id="UP000515162"/>
    </source>
</evidence>
<gene>
    <name evidence="4" type="primary">LOC117145272</name>
</gene>